<gene>
    <name evidence="2" type="ORF">EI983_15635</name>
</gene>
<dbReference type="Gene3D" id="3.40.630.30">
    <property type="match status" value="1"/>
</dbReference>
<dbReference type="SUPFAM" id="SSF55729">
    <property type="entry name" value="Acyl-CoA N-acyltransferases (Nat)"/>
    <property type="match status" value="1"/>
</dbReference>
<dbReference type="GO" id="GO:0016747">
    <property type="term" value="F:acyltransferase activity, transferring groups other than amino-acyl groups"/>
    <property type="evidence" value="ECO:0007669"/>
    <property type="project" value="InterPro"/>
</dbReference>
<evidence type="ECO:0000313" key="3">
    <source>
        <dbReference type="Proteomes" id="UP000428330"/>
    </source>
</evidence>
<dbReference type="PANTHER" id="PTHR43792">
    <property type="entry name" value="GNAT FAMILY, PUTATIVE (AFU_ORTHOLOGUE AFUA_3G00765)-RELATED-RELATED"/>
    <property type="match status" value="1"/>
</dbReference>
<keyword evidence="3" id="KW-1185">Reference proteome</keyword>
<feature type="domain" description="N-acetyltransferase" evidence="1">
    <location>
        <begin position="30"/>
        <end position="187"/>
    </location>
</feature>
<dbReference type="KEGG" id="rom:EI983_15635"/>
<accession>A0A6I6IT66</accession>
<dbReference type="InterPro" id="IPR051531">
    <property type="entry name" value="N-acetyltransferase"/>
</dbReference>
<dbReference type="Pfam" id="PF13302">
    <property type="entry name" value="Acetyltransf_3"/>
    <property type="match status" value="1"/>
</dbReference>
<dbReference type="Proteomes" id="UP000428330">
    <property type="component" value="Chromosome"/>
</dbReference>
<organism evidence="2 3">
    <name type="scientific">Roseovarius faecimaris</name>
    <dbReference type="NCBI Taxonomy" id="2494550"/>
    <lineage>
        <taxon>Bacteria</taxon>
        <taxon>Pseudomonadati</taxon>
        <taxon>Pseudomonadota</taxon>
        <taxon>Alphaproteobacteria</taxon>
        <taxon>Rhodobacterales</taxon>
        <taxon>Roseobacteraceae</taxon>
        <taxon>Roseovarius</taxon>
    </lineage>
</organism>
<dbReference type="AlphaFoldDB" id="A0A6I6IT66"/>
<dbReference type="InterPro" id="IPR016181">
    <property type="entry name" value="Acyl_CoA_acyltransferase"/>
</dbReference>
<name>A0A6I6IT66_9RHOB</name>
<evidence type="ECO:0000313" key="2">
    <source>
        <dbReference type="EMBL" id="QGY00441.1"/>
    </source>
</evidence>
<evidence type="ECO:0000259" key="1">
    <source>
        <dbReference type="PROSITE" id="PS51186"/>
    </source>
</evidence>
<dbReference type="OrthoDB" id="6293260at2"/>
<keyword evidence="2" id="KW-0808">Transferase</keyword>
<dbReference type="PROSITE" id="PS51186">
    <property type="entry name" value="GNAT"/>
    <property type="match status" value="1"/>
</dbReference>
<dbReference type="InterPro" id="IPR000182">
    <property type="entry name" value="GNAT_dom"/>
</dbReference>
<proteinExistence type="predicted"/>
<protein>
    <submittedName>
        <fullName evidence="2">N-acetyltransferase</fullName>
    </submittedName>
</protein>
<reference evidence="3" key="1">
    <citation type="submission" date="2018-12" db="EMBL/GenBank/DDBJ databases">
        <title>Complete genome sequence of Roseovarius sp. MME-070.</title>
        <authorList>
            <person name="Nam Y.-D."/>
            <person name="Kang J."/>
            <person name="Chung W.-H."/>
            <person name="Park Y.S."/>
        </authorList>
    </citation>
    <scope>NUCLEOTIDE SEQUENCE [LARGE SCALE GENOMIC DNA]</scope>
    <source>
        <strain evidence="3">MME-070</strain>
    </source>
</reference>
<dbReference type="EMBL" id="CP034348">
    <property type="protein sequence ID" value="QGY00441.1"/>
    <property type="molecule type" value="Genomic_DNA"/>
</dbReference>
<sequence length="190" mass="20139">MYCETNPTGTAAGMAARFAALVPVLTTERLTLRAPQAADFALYAEIACGPRSKGIGGPMTRDEAWYDFATLASCWMLRGHGGWTITLTRTGAPIGFALIGAEPGDQAPELGYLLIEAQEGQGYATEAAEAVRDYAFGTLRLPELVSYIAPGNARSVAVAERLGAIRSGNVTYPEGDTPALVYRHPSPEDV</sequence>
<dbReference type="PANTHER" id="PTHR43792:SF1">
    <property type="entry name" value="N-ACETYLTRANSFERASE DOMAIN-CONTAINING PROTEIN"/>
    <property type="match status" value="1"/>
</dbReference>